<organism evidence="3 4">
    <name type="scientific">Rhodocytophaga rosea</name>
    <dbReference type="NCBI Taxonomy" id="2704465"/>
    <lineage>
        <taxon>Bacteria</taxon>
        <taxon>Pseudomonadati</taxon>
        <taxon>Bacteroidota</taxon>
        <taxon>Cytophagia</taxon>
        <taxon>Cytophagales</taxon>
        <taxon>Rhodocytophagaceae</taxon>
        <taxon>Rhodocytophaga</taxon>
    </lineage>
</organism>
<evidence type="ECO:0000313" key="3">
    <source>
        <dbReference type="EMBL" id="QHT66303.1"/>
    </source>
</evidence>
<feature type="chain" id="PRO_5025374998" evidence="1">
    <location>
        <begin position="21"/>
        <end position="200"/>
    </location>
</feature>
<feature type="signal peptide" evidence="1">
    <location>
        <begin position="1"/>
        <end position="20"/>
    </location>
</feature>
<sequence>MKKTVLFVALVIVAGANVLAQNSTWKLDAAHSKVGFSVSHLVISEVEGKFNKFDAKVTSTKPDFADSQIEFTADINSIDTDNEDRDKHLKSPDFFDVAKHDKLKFVSKSFKKVSENTYKVTGDLTIKGVTKPVTLDAVYGGTVKDPYGNTKAGFKLTGKINRKDFGLTWSALTEAGGAVVGDEVNLVAKVELQKEQLASK</sequence>
<evidence type="ECO:0000313" key="4">
    <source>
        <dbReference type="Proteomes" id="UP000480178"/>
    </source>
</evidence>
<dbReference type="PANTHER" id="PTHR34406:SF1">
    <property type="entry name" value="PROTEIN YCEI"/>
    <property type="match status" value="1"/>
</dbReference>
<keyword evidence="1" id="KW-0732">Signal</keyword>
<reference evidence="3 4" key="1">
    <citation type="submission" date="2020-01" db="EMBL/GenBank/DDBJ databases">
        <authorList>
            <person name="Kim M.K."/>
        </authorList>
    </citation>
    <scope>NUCLEOTIDE SEQUENCE [LARGE SCALE GENOMIC DNA]</scope>
    <source>
        <strain evidence="3 4">172606-1</strain>
    </source>
</reference>
<gene>
    <name evidence="3" type="ORF">GXP67_06335</name>
</gene>
<dbReference type="AlphaFoldDB" id="A0A6C0GEV9"/>
<dbReference type="KEGG" id="rhoz:GXP67_06335"/>
<dbReference type="Gene3D" id="2.40.128.110">
    <property type="entry name" value="Lipid/polyisoprenoid-binding, YceI-like"/>
    <property type="match status" value="1"/>
</dbReference>
<keyword evidence="4" id="KW-1185">Reference proteome</keyword>
<dbReference type="InterPro" id="IPR036761">
    <property type="entry name" value="TTHA0802/YceI-like_sf"/>
</dbReference>
<dbReference type="SMART" id="SM00867">
    <property type="entry name" value="YceI"/>
    <property type="match status" value="1"/>
</dbReference>
<accession>A0A6C0GEV9</accession>
<dbReference type="RefSeq" id="WP_162442366.1">
    <property type="nucleotide sequence ID" value="NZ_CP048222.1"/>
</dbReference>
<evidence type="ECO:0000259" key="2">
    <source>
        <dbReference type="SMART" id="SM00867"/>
    </source>
</evidence>
<protein>
    <submittedName>
        <fullName evidence="3">YceI family protein</fullName>
    </submittedName>
</protein>
<dbReference type="SUPFAM" id="SSF101874">
    <property type="entry name" value="YceI-like"/>
    <property type="match status" value="1"/>
</dbReference>
<dbReference type="Pfam" id="PF04264">
    <property type="entry name" value="YceI"/>
    <property type="match status" value="1"/>
</dbReference>
<evidence type="ECO:0000256" key="1">
    <source>
        <dbReference type="SAM" id="SignalP"/>
    </source>
</evidence>
<dbReference type="PANTHER" id="PTHR34406">
    <property type="entry name" value="PROTEIN YCEI"/>
    <property type="match status" value="1"/>
</dbReference>
<feature type="domain" description="Lipid/polyisoprenoid-binding YceI-like" evidence="2">
    <location>
        <begin position="24"/>
        <end position="193"/>
    </location>
</feature>
<name>A0A6C0GEV9_9BACT</name>
<dbReference type="EMBL" id="CP048222">
    <property type="protein sequence ID" value="QHT66303.1"/>
    <property type="molecule type" value="Genomic_DNA"/>
</dbReference>
<dbReference type="InterPro" id="IPR007372">
    <property type="entry name" value="Lipid/polyisoprenoid-bd_YceI"/>
</dbReference>
<dbReference type="Proteomes" id="UP000480178">
    <property type="component" value="Chromosome"/>
</dbReference>
<proteinExistence type="predicted"/>